<sequence>MAQKEDYIDISGIDKVYLLQRLWENTGTLLADNDPALVKAIWQQPRIPFRSDKALNVLDKYIDYYVMRPIKCDLSGDKVEPRLYDRDAQQPMRKIVEEIHNENSILSDMPNDEVAQWELCTQEFYY</sequence>
<feature type="non-terminal residue" evidence="1">
    <location>
        <position position="126"/>
    </location>
</feature>
<organism evidence="1 2">
    <name type="scientific">Meganyctiphanes norvegica</name>
    <name type="common">Northern krill</name>
    <name type="synonym">Thysanopoda norvegica</name>
    <dbReference type="NCBI Taxonomy" id="48144"/>
    <lineage>
        <taxon>Eukaryota</taxon>
        <taxon>Metazoa</taxon>
        <taxon>Ecdysozoa</taxon>
        <taxon>Arthropoda</taxon>
        <taxon>Crustacea</taxon>
        <taxon>Multicrustacea</taxon>
        <taxon>Malacostraca</taxon>
        <taxon>Eumalacostraca</taxon>
        <taxon>Eucarida</taxon>
        <taxon>Euphausiacea</taxon>
        <taxon>Euphausiidae</taxon>
        <taxon>Meganyctiphanes</taxon>
    </lineage>
</organism>
<evidence type="ECO:0000313" key="2">
    <source>
        <dbReference type="Proteomes" id="UP001497623"/>
    </source>
</evidence>
<dbReference type="AlphaFoldDB" id="A0AAV2PS17"/>
<dbReference type="Proteomes" id="UP001497623">
    <property type="component" value="Unassembled WGS sequence"/>
</dbReference>
<name>A0AAV2PS17_MEGNR</name>
<keyword evidence="2" id="KW-1185">Reference proteome</keyword>
<protein>
    <submittedName>
        <fullName evidence="1">Uncharacterized protein</fullName>
    </submittedName>
</protein>
<evidence type="ECO:0000313" key="1">
    <source>
        <dbReference type="EMBL" id="CAL4064085.1"/>
    </source>
</evidence>
<dbReference type="EMBL" id="CAXKWB010001352">
    <property type="protein sequence ID" value="CAL4064085.1"/>
    <property type="molecule type" value="Genomic_DNA"/>
</dbReference>
<gene>
    <name evidence="1" type="ORF">MNOR_LOCUS3837</name>
</gene>
<reference evidence="1 2" key="1">
    <citation type="submission" date="2024-05" db="EMBL/GenBank/DDBJ databases">
        <authorList>
            <person name="Wallberg A."/>
        </authorList>
    </citation>
    <scope>NUCLEOTIDE SEQUENCE [LARGE SCALE GENOMIC DNA]</scope>
</reference>
<accession>A0AAV2PS17</accession>
<comment type="caution">
    <text evidence="1">The sequence shown here is derived from an EMBL/GenBank/DDBJ whole genome shotgun (WGS) entry which is preliminary data.</text>
</comment>
<proteinExistence type="predicted"/>